<dbReference type="EMBL" id="SPVG01000047">
    <property type="protein sequence ID" value="TFW28762.1"/>
    <property type="molecule type" value="Genomic_DNA"/>
</dbReference>
<dbReference type="PANTHER" id="PTHR22916:SF3">
    <property type="entry name" value="UDP-GLCNAC:BETAGAL BETA-1,3-N-ACETYLGLUCOSAMINYLTRANSFERASE-LIKE PROTEIN 1"/>
    <property type="match status" value="1"/>
</dbReference>
<dbReference type="CDD" id="cd00761">
    <property type="entry name" value="Glyco_tranf_GTA_type"/>
    <property type="match status" value="1"/>
</dbReference>
<comment type="caution">
    <text evidence="2">The sequence shown here is derived from an EMBL/GenBank/DDBJ whole genome shotgun (WGS) entry which is preliminary data.</text>
</comment>
<dbReference type="Proteomes" id="UP000297729">
    <property type="component" value="Unassembled WGS sequence"/>
</dbReference>
<gene>
    <name evidence="2" type="ORF">E4L98_05125</name>
</gene>
<name>A0A4Y9SPQ9_9BURK</name>
<keyword evidence="3" id="KW-1185">Reference proteome</keyword>
<proteinExistence type="predicted"/>
<protein>
    <submittedName>
        <fullName evidence="2">Glycosyltransferase family 2 protein</fullName>
    </submittedName>
</protein>
<reference evidence="2 3" key="1">
    <citation type="submission" date="2019-03" db="EMBL/GenBank/DDBJ databases">
        <title>Draft Genome Sequence of Duganella callidus sp. nov., a Novel Duganella Species Isolated from Cultivated Soil.</title>
        <authorList>
            <person name="Raths R."/>
            <person name="Peta V."/>
            <person name="Bucking H."/>
        </authorList>
    </citation>
    <scope>NUCLEOTIDE SEQUENCE [LARGE SCALE GENOMIC DNA]</scope>
    <source>
        <strain evidence="2 3">DN04</strain>
    </source>
</reference>
<sequence length="371" mass="42256">MSMTTGATPLLSILVPGYNVERFITDCLEHIAVQMRGHHELIVVDDGSTDQTVARVRAVQAAWPRLAIRLIEQPNQGISDARNRALQEARGAYIVFVDSDDRLLPRSLEALERVIADKQPDVIATALRFWHPDAPDKDRDVYMSYQPEQTITCQDTILSAFFADRHMYVWCKVFRREIYAQLAMPLFPSRRLFEDVAVVPRLLQRCRSLVYLPHVLLAYRQHPVSITRVISEQWCVDFVSALAAVKPAFEQAGVSAAVRAQFDRAVCHFYIGMVKNSYQLPAATGDAVRGKVRRIFLDSLFAPPQQVLAAMRGNRDDAHTARQVQRALNDNRWFHLQQTAVRKLKLWQRLERTRALLKSGVSSANRTRAQP</sequence>
<dbReference type="SUPFAM" id="SSF53448">
    <property type="entry name" value="Nucleotide-diphospho-sugar transferases"/>
    <property type="match status" value="1"/>
</dbReference>
<feature type="domain" description="Glycosyltransferase 2-like" evidence="1">
    <location>
        <begin position="12"/>
        <end position="179"/>
    </location>
</feature>
<dbReference type="GO" id="GO:0016758">
    <property type="term" value="F:hexosyltransferase activity"/>
    <property type="evidence" value="ECO:0007669"/>
    <property type="project" value="UniProtKB-ARBA"/>
</dbReference>
<dbReference type="AlphaFoldDB" id="A0A4Y9SPQ9"/>
<accession>A0A4Y9SPQ9</accession>
<evidence type="ECO:0000259" key="1">
    <source>
        <dbReference type="Pfam" id="PF00535"/>
    </source>
</evidence>
<evidence type="ECO:0000313" key="2">
    <source>
        <dbReference type="EMBL" id="TFW28762.1"/>
    </source>
</evidence>
<dbReference type="InterPro" id="IPR029044">
    <property type="entry name" value="Nucleotide-diphossugar_trans"/>
</dbReference>
<dbReference type="Gene3D" id="3.90.550.10">
    <property type="entry name" value="Spore Coat Polysaccharide Biosynthesis Protein SpsA, Chain A"/>
    <property type="match status" value="1"/>
</dbReference>
<organism evidence="2 3">
    <name type="scientific">Duganella callida</name>
    <dbReference type="NCBI Taxonomy" id="2561932"/>
    <lineage>
        <taxon>Bacteria</taxon>
        <taxon>Pseudomonadati</taxon>
        <taxon>Pseudomonadota</taxon>
        <taxon>Betaproteobacteria</taxon>
        <taxon>Burkholderiales</taxon>
        <taxon>Oxalobacteraceae</taxon>
        <taxon>Telluria group</taxon>
        <taxon>Duganella</taxon>
    </lineage>
</organism>
<dbReference type="OrthoDB" id="9798249at2"/>
<keyword evidence="2" id="KW-0808">Transferase</keyword>
<dbReference type="RefSeq" id="WP_135200495.1">
    <property type="nucleotide sequence ID" value="NZ_SPVG01000047.1"/>
</dbReference>
<dbReference type="Pfam" id="PF00535">
    <property type="entry name" value="Glycos_transf_2"/>
    <property type="match status" value="1"/>
</dbReference>
<dbReference type="InterPro" id="IPR001173">
    <property type="entry name" value="Glyco_trans_2-like"/>
</dbReference>
<dbReference type="PANTHER" id="PTHR22916">
    <property type="entry name" value="GLYCOSYLTRANSFERASE"/>
    <property type="match status" value="1"/>
</dbReference>
<evidence type="ECO:0000313" key="3">
    <source>
        <dbReference type="Proteomes" id="UP000297729"/>
    </source>
</evidence>